<evidence type="ECO:0000313" key="2">
    <source>
        <dbReference type="Proteomes" id="UP000027135"/>
    </source>
</evidence>
<accession>A0A067R5R1</accession>
<name>A0A067R5R1_ZOONE</name>
<proteinExistence type="predicted"/>
<dbReference type="AlphaFoldDB" id="A0A067R5R1"/>
<protein>
    <submittedName>
        <fullName evidence="1">Uncharacterized protein</fullName>
    </submittedName>
</protein>
<dbReference type="EMBL" id="KK852944">
    <property type="protein sequence ID" value="KDR13483.1"/>
    <property type="molecule type" value="Genomic_DNA"/>
</dbReference>
<evidence type="ECO:0000313" key="1">
    <source>
        <dbReference type="EMBL" id="KDR13483.1"/>
    </source>
</evidence>
<reference evidence="1 2" key="1">
    <citation type="journal article" date="2014" name="Nat. Commun.">
        <title>Molecular traces of alternative social organization in a termite genome.</title>
        <authorList>
            <person name="Terrapon N."/>
            <person name="Li C."/>
            <person name="Robertson H.M."/>
            <person name="Ji L."/>
            <person name="Meng X."/>
            <person name="Booth W."/>
            <person name="Chen Z."/>
            <person name="Childers C.P."/>
            <person name="Glastad K.M."/>
            <person name="Gokhale K."/>
            <person name="Gowin J."/>
            <person name="Gronenberg W."/>
            <person name="Hermansen R.A."/>
            <person name="Hu H."/>
            <person name="Hunt B.G."/>
            <person name="Huylmans A.K."/>
            <person name="Khalil S.M."/>
            <person name="Mitchell R.D."/>
            <person name="Munoz-Torres M.C."/>
            <person name="Mustard J.A."/>
            <person name="Pan H."/>
            <person name="Reese J.T."/>
            <person name="Scharf M.E."/>
            <person name="Sun F."/>
            <person name="Vogel H."/>
            <person name="Xiao J."/>
            <person name="Yang W."/>
            <person name="Yang Z."/>
            <person name="Yang Z."/>
            <person name="Zhou J."/>
            <person name="Zhu J."/>
            <person name="Brent C.S."/>
            <person name="Elsik C.G."/>
            <person name="Goodisman M.A."/>
            <person name="Liberles D.A."/>
            <person name="Roe R.M."/>
            <person name="Vargo E.L."/>
            <person name="Vilcinskas A."/>
            <person name="Wang J."/>
            <person name="Bornberg-Bauer E."/>
            <person name="Korb J."/>
            <person name="Zhang G."/>
            <person name="Liebig J."/>
        </authorList>
    </citation>
    <scope>NUCLEOTIDE SEQUENCE [LARGE SCALE GENOMIC DNA]</scope>
    <source>
        <tissue evidence="1">Whole organism</tissue>
    </source>
</reference>
<sequence length="108" mass="12464">MQWVLKFSEYEFEIIHKPGKKHINADVLSRHIASVQPTPEVTVDLMRETIFSEQQTGVCCQEQRNKLTTDSESKLFLNSNGNLCYKETGHSTNCATKFNFNSHWATLR</sequence>
<gene>
    <name evidence="1" type="ORF">L798_12249</name>
</gene>
<dbReference type="InParanoid" id="A0A067R5R1"/>
<keyword evidence="2" id="KW-1185">Reference proteome</keyword>
<dbReference type="Proteomes" id="UP000027135">
    <property type="component" value="Unassembled WGS sequence"/>
</dbReference>
<organism evidence="1 2">
    <name type="scientific">Zootermopsis nevadensis</name>
    <name type="common">Dampwood termite</name>
    <dbReference type="NCBI Taxonomy" id="136037"/>
    <lineage>
        <taxon>Eukaryota</taxon>
        <taxon>Metazoa</taxon>
        <taxon>Ecdysozoa</taxon>
        <taxon>Arthropoda</taxon>
        <taxon>Hexapoda</taxon>
        <taxon>Insecta</taxon>
        <taxon>Pterygota</taxon>
        <taxon>Neoptera</taxon>
        <taxon>Polyneoptera</taxon>
        <taxon>Dictyoptera</taxon>
        <taxon>Blattodea</taxon>
        <taxon>Blattoidea</taxon>
        <taxon>Termitoidae</taxon>
        <taxon>Termopsidae</taxon>
        <taxon>Zootermopsis</taxon>
    </lineage>
</organism>